<evidence type="ECO:0000313" key="1">
    <source>
        <dbReference type="EMBL" id="MPC73713.1"/>
    </source>
</evidence>
<keyword evidence="2" id="KW-1185">Reference proteome</keyword>
<name>A0A5B7HUR7_PORTR</name>
<dbReference type="AlphaFoldDB" id="A0A5B7HUR7"/>
<comment type="caution">
    <text evidence="1">The sequence shown here is derived from an EMBL/GenBank/DDBJ whole genome shotgun (WGS) entry which is preliminary data.</text>
</comment>
<gene>
    <name evidence="1" type="ORF">E2C01_068050</name>
</gene>
<protein>
    <submittedName>
        <fullName evidence="1">Uncharacterized protein</fullName>
    </submittedName>
</protein>
<reference evidence="1 2" key="1">
    <citation type="submission" date="2019-05" db="EMBL/GenBank/DDBJ databases">
        <title>Another draft genome of Portunus trituberculatus and its Hox gene families provides insights of decapod evolution.</title>
        <authorList>
            <person name="Jeong J.-H."/>
            <person name="Song I."/>
            <person name="Kim S."/>
            <person name="Choi T."/>
            <person name="Kim D."/>
            <person name="Ryu S."/>
            <person name="Kim W."/>
        </authorList>
    </citation>
    <scope>NUCLEOTIDE SEQUENCE [LARGE SCALE GENOMIC DNA]</scope>
    <source>
        <tissue evidence="1">Muscle</tissue>
    </source>
</reference>
<organism evidence="1 2">
    <name type="scientific">Portunus trituberculatus</name>
    <name type="common">Swimming crab</name>
    <name type="synonym">Neptunus trituberculatus</name>
    <dbReference type="NCBI Taxonomy" id="210409"/>
    <lineage>
        <taxon>Eukaryota</taxon>
        <taxon>Metazoa</taxon>
        <taxon>Ecdysozoa</taxon>
        <taxon>Arthropoda</taxon>
        <taxon>Crustacea</taxon>
        <taxon>Multicrustacea</taxon>
        <taxon>Malacostraca</taxon>
        <taxon>Eumalacostraca</taxon>
        <taxon>Eucarida</taxon>
        <taxon>Decapoda</taxon>
        <taxon>Pleocyemata</taxon>
        <taxon>Brachyura</taxon>
        <taxon>Eubrachyura</taxon>
        <taxon>Portunoidea</taxon>
        <taxon>Portunidae</taxon>
        <taxon>Portuninae</taxon>
        <taxon>Portunus</taxon>
    </lineage>
</organism>
<evidence type="ECO:0000313" key="2">
    <source>
        <dbReference type="Proteomes" id="UP000324222"/>
    </source>
</evidence>
<dbReference type="Proteomes" id="UP000324222">
    <property type="component" value="Unassembled WGS sequence"/>
</dbReference>
<proteinExistence type="predicted"/>
<sequence length="119" mass="13853">MDEIPAPISVVLQKPTWRRDVANWLPWTGYLVPMRTNRFIKRPHMMQNVRRRAEQCVLDITDTTGGNTHVPKSWIHREEVSHSNETNLFHCTQRHECCNADDSHGNSISQETMVDLTVM</sequence>
<dbReference type="EMBL" id="VSRR010037367">
    <property type="protein sequence ID" value="MPC73713.1"/>
    <property type="molecule type" value="Genomic_DNA"/>
</dbReference>
<accession>A0A5B7HUR7</accession>